<dbReference type="PROSITE" id="PS51257">
    <property type="entry name" value="PROKAR_LIPOPROTEIN"/>
    <property type="match status" value="1"/>
</dbReference>
<evidence type="ECO:0000256" key="9">
    <source>
        <dbReference type="ARBA" id="ARBA00023264"/>
    </source>
</evidence>
<dbReference type="PANTHER" id="PTHR14269">
    <property type="entry name" value="CDP-DIACYLGLYCEROL--GLYCEROL-3-PHOSPHATE 3-PHOSPHATIDYLTRANSFERASE-RELATED"/>
    <property type="match status" value="1"/>
</dbReference>
<proteinExistence type="predicted"/>
<protein>
    <submittedName>
        <fullName evidence="11">CDP-diacylglycerol-serine O-phosphatidyltransferase</fullName>
    </submittedName>
</protein>
<evidence type="ECO:0000256" key="3">
    <source>
        <dbReference type="ARBA" id="ARBA00022679"/>
    </source>
</evidence>
<keyword evidence="6" id="KW-0443">Lipid metabolism</keyword>
<dbReference type="Pfam" id="PF01066">
    <property type="entry name" value="CDP-OH_P_transf"/>
    <property type="match status" value="1"/>
</dbReference>
<dbReference type="InterPro" id="IPR043130">
    <property type="entry name" value="CDP-OH_PTrfase_TM_dom"/>
</dbReference>
<dbReference type="InterPro" id="IPR000462">
    <property type="entry name" value="CDP-OH_P_trans"/>
</dbReference>
<sequence length="130" mass="14289">MANSITRHIPNTLTCLNLFSGCIGCVMAFQANYEGALLLIILSAVFDFFDGLAARTLDAHSIIGKDLDSLADDVSFGVTPSLVVFSLFKEMTYPPYMNELATYLPYVAFLISVFSALRLAKFNNDTRQTS</sequence>
<comment type="caution">
    <text evidence="11">The sequence shown here is derived from an EMBL/GenBank/DDBJ whole genome shotgun (WGS) entry which is preliminary data.</text>
</comment>
<evidence type="ECO:0000256" key="6">
    <source>
        <dbReference type="ARBA" id="ARBA00023098"/>
    </source>
</evidence>
<name>J9GD49_9ZZZZ</name>
<evidence type="ECO:0000256" key="7">
    <source>
        <dbReference type="ARBA" id="ARBA00023136"/>
    </source>
</evidence>
<accession>J9GD49</accession>
<keyword evidence="2" id="KW-0444">Lipid biosynthesis</keyword>
<keyword evidence="4 10" id="KW-0812">Transmembrane</keyword>
<comment type="subcellular location">
    <subcellularLocation>
        <location evidence="1">Membrane</location>
        <topology evidence="1">Multi-pass membrane protein</topology>
    </subcellularLocation>
</comment>
<dbReference type="EMBL" id="AMCI01003691">
    <property type="protein sequence ID" value="EJW99692.1"/>
    <property type="molecule type" value="Genomic_DNA"/>
</dbReference>
<dbReference type="Gene3D" id="1.20.120.1760">
    <property type="match status" value="1"/>
</dbReference>
<dbReference type="InterPro" id="IPR048254">
    <property type="entry name" value="CDP_ALCOHOL_P_TRANSF_CS"/>
</dbReference>
<evidence type="ECO:0000256" key="10">
    <source>
        <dbReference type="SAM" id="Phobius"/>
    </source>
</evidence>
<keyword evidence="3 11" id="KW-0808">Transferase</keyword>
<organism evidence="11">
    <name type="scientific">gut metagenome</name>
    <dbReference type="NCBI Taxonomy" id="749906"/>
    <lineage>
        <taxon>unclassified sequences</taxon>
        <taxon>metagenomes</taxon>
        <taxon>organismal metagenomes</taxon>
    </lineage>
</organism>
<keyword evidence="7 10" id="KW-0472">Membrane</keyword>
<feature type="transmembrane region" description="Helical" evidence="10">
    <location>
        <begin position="100"/>
        <end position="120"/>
    </location>
</feature>
<dbReference type="PROSITE" id="PS00379">
    <property type="entry name" value="CDP_ALCOHOL_P_TRANSF"/>
    <property type="match status" value="1"/>
</dbReference>
<feature type="non-terminal residue" evidence="11">
    <location>
        <position position="130"/>
    </location>
</feature>
<evidence type="ECO:0000256" key="8">
    <source>
        <dbReference type="ARBA" id="ARBA00023209"/>
    </source>
</evidence>
<feature type="transmembrane region" description="Helical" evidence="10">
    <location>
        <begin position="12"/>
        <end position="31"/>
    </location>
</feature>
<dbReference type="GO" id="GO:0016020">
    <property type="term" value="C:membrane"/>
    <property type="evidence" value="ECO:0007669"/>
    <property type="project" value="UniProtKB-SubCell"/>
</dbReference>
<dbReference type="PANTHER" id="PTHR14269:SF61">
    <property type="entry name" value="CDP-DIACYLGLYCEROL--SERINE O-PHOSPHATIDYLTRANSFERASE"/>
    <property type="match status" value="1"/>
</dbReference>
<evidence type="ECO:0000256" key="1">
    <source>
        <dbReference type="ARBA" id="ARBA00004141"/>
    </source>
</evidence>
<dbReference type="AlphaFoldDB" id="J9GD49"/>
<keyword evidence="9" id="KW-1208">Phospholipid metabolism</keyword>
<reference evidence="11" key="1">
    <citation type="journal article" date="2012" name="PLoS ONE">
        <title>Gene sets for utilization of primary and secondary nutrition supplies in the distal gut of endangered iberian lynx.</title>
        <authorList>
            <person name="Alcaide M."/>
            <person name="Messina E."/>
            <person name="Richter M."/>
            <person name="Bargiela R."/>
            <person name="Peplies J."/>
            <person name="Huws S.A."/>
            <person name="Newbold C.J."/>
            <person name="Golyshin P.N."/>
            <person name="Simon M.A."/>
            <person name="Lopez G."/>
            <person name="Yakimov M.M."/>
            <person name="Ferrer M."/>
        </authorList>
    </citation>
    <scope>NUCLEOTIDE SEQUENCE</scope>
</reference>
<evidence type="ECO:0000313" key="11">
    <source>
        <dbReference type="EMBL" id="EJW99692.1"/>
    </source>
</evidence>
<evidence type="ECO:0000256" key="2">
    <source>
        <dbReference type="ARBA" id="ARBA00022516"/>
    </source>
</evidence>
<evidence type="ECO:0000256" key="4">
    <source>
        <dbReference type="ARBA" id="ARBA00022692"/>
    </source>
</evidence>
<keyword evidence="8" id="KW-0594">Phospholipid biosynthesis</keyword>
<dbReference type="GO" id="GO:0008654">
    <property type="term" value="P:phospholipid biosynthetic process"/>
    <property type="evidence" value="ECO:0007669"/>
    <property type="project" value="UniProtKB-KW"/>
</dbReference>
<keyword evidence="5 10" id="KW-1133">Transmembrane helix</keyword>
<gene>
    <name evidence="11" type="ORF">EVA_12201</name>
</gene>
<evidence type="ECO:0000256" key="5">
    <source>
        <dbReference type="ARBA" id="ARBA00022989"/>
    </source>
</evidence>
<dbReference type="InterPro" id="IPR050324">
    <property type="entry name" value="CDP-alcohol_PTase-I"/>
</dbReference>
<dbReference type="GO" id="GO:0016780">
    <property type="term" value="F:phosphotransferase activity, for other substituted phosphate groups"/>
    <property type="evidence" value="ECO:0007669"/>
    <property type="project" value="InterPro"/>
</dbReference>